<organism evidence="4 5">
    <name type="scientific">Ridgeia piscesae</name>
    <name type="common">Tubeworm</name>
    <dbReference type="NCBI Taxonomy" id="27915"/>
    <lineage>
        <taxon>Eukaryota</taxon>
        <taxon>Metazoa</taxon>
        <taxon>Spiralia</taxon>
        <taxon>Lophotrochozoa</taxon>
        <taxon>Annelida</taxon>
        <taxon>Polychaeta</taxon>
        <taxon>Sedentaria</taxon>
        <taxon>Canalipalpata</taxon>
        <taxon>Sabellida</taxon>
        <taxon>Siboglinidae</taxon>
        <taxon>Ridgeia</taxon>
    </lineage>
</organism>
<dbReference type="SMART" id="SM00028">
    <property type="entry name" value="TPR"/>
    <property type="match status" value="2"/>
</dbReference>
<feature type="region of interest" description="Disordered" evidence="2">
    <location>
        <begin position="96"/>
        <end position="139"/>
    </location>
</feature>
<protein>
    <recommendedName>
        <fullName evidence="3">BDBT FKBP like N-terminal domain-containing protein</fullName>
    </recommendedName>
</protein>
<dbReference type="InterPro" id="IPR011990">
    <property type="entry name" value="TPR-like_helical_dom_sf"/>
</dbReference>
<dbReference type="Pfam" id="PF18023">
    <property type="entry name" value="FKBP_N_2"/>
    <property type="match status" value="1"/>
</dbReference>
<dbReference type="AlphaFoldDB" id="A0AAD9NLN3"/>
<accession>A0AAD9NLN3</accession>
<proteinExistence type="predicted"/>
<feature type="domain" description="BDBT FKBP like N-terminal" evidence="3">
    <location>
        <begin position="14"/>
        <end position="90"/>
    </location>
</feature>
<name>A0AAD9NLN3_RIDPI</name>
<sequence>MPVKSCGYVINSRKLLRPGQGSTIPTEGSVCQVVIHEVSGDGSSPSANSHCATGELQITIGAAENDFDDTIERCLETMTPGEMCEIRIRLDEPVEPGKVAHQSHRRASDPTGSETREMSVSENEYTSNGKPSAQSDEGKYKSYTNCNVVTRDSVTEETNTVGEDVKMGVNVIPDLDSECVITQIPKVVSEESPGVRDTTQPETAADRVVKGDHRGAVETENVGIGVDGDPRDCVLRVSLLDVTQASDVWRLSAQEKLERAQRYKSVGAQLYRQGSTEWAFRKFSRALKYLLLIIDDDGLSAEMLVLGRELRCQCYMNLAACQLKHANSTGVVANCTKGLALEPNNLKGLFRRAQAYVMRNEHDAACDDLQAALAIEPSNGAVHRLLRKVKVTVQKENALMAAAYAKLASGAF</sequence>
<keyword evidence="5" id="KW-1185">Reference proteome</keyword>
<feature type="compositionally biased region" description="Polar residues" evidence="2">
    <location>
        <begin position="120"/>
        <end position="135"/>
    </location>
</feature>
<evidence type="ECO:0000313" key="5">
    <source>
        <dbReference type="Proteomes" id="UP001209878"/>
    </source>
</evidence>
<dbReference type="InterPro" id="IPR040478">
    <property type="entry name" value="FKBP_N_2"/>
</dbReference>
<dbReference type="PANTHER" id="PTHR46512">
    <property type="entry name" value="PEPTIDYLPROLYL ISOMERASE"/>
    <property type="match status" value="1"/>
</dbReference>
<evidence type="ECO:0000256" key="2">
    <source>
        <dbReference type="SAM" id="MobiDB-lite"/>
    </source>
</evidence>
<dbReference type="PANTHER" id="PTHR46512:SF10">
    <property type="entry name" value="FK506-BINDING PROTEIN-LIKE"/>
    <property type="match status" value="1"/>
</dbReference>
<dbReference type="InterPro" id="IPR019734">
    <property type="entry name" value="TPR_rpt"/>
</dbReference>
<comment type="caution">
    <text evidence="4">The sequence shown here is derived from an EMBL/GenBank/DDBJ whole genome shotgun (WGS) entry which is preliminary data.</text>
</comment>
<dbReference type="Gene3D" id="1.25.40.10">
    <property type="entry name" value="Tetratricopeptide repeat domain"/>
    <property type="match status" value="1"/>
</dbReference>
<evidence type="ECO:0000259" key="3">
    <source>
        <dbReference type="Pfam" id="PF18023"/>
    </source>
</evidence>
<dbReference type="PROSITE" id="PS50005">
    <property type="entry name" value="TPR"/>
    <property type="match status" value="1"/>
</dbReference>
<dbReference type="InterPro" id="IPR050754">
    <property type="entry name" value="FKBP4/5/8-like"/>
</dbReference>
<evidence type="ECO:0000256" key="1">
    <source>
        <dbReference type="PROSITE-ProRule" id="PRU00339"/>
    </source>
</evidence>
<reference evidence="4" key="1">
    <citation type="journal article" date="2023" name="Mol. Biol. Evol.">
        <title>Third-Generation Sequencing Reveals the Adaptive Role of the Epigenome in Three Deep-Sea Polychaetes.</title>
        <authorList>
            <person name="Perez M."/>
            <person name="Aroh O."/>
            <person name="Sun Y."/>
            <person name="Lan Y."/>
            <person name="Juniper S.K."/>
            <person name="Young C.R."/>
            <person name="Angers B."/>
            <person name="Qian P.Y."/>
        </authorList>
    </citation>
    <scope>NUCLEOTIDE SEQUENCE</scope>
    <source>
        <strain evidence="4">R07B-5</strain>
    </source>
</reference>
<feature type="repeat" description="TPR" evidence="1">
    <location>
        <begin position="346"/>
        <end position="379"/>
    </location>
</feature>
<evidence type="ECO:0000313" key="4">
    <source>
        <dbReference type="EMBL" id="KAK2174832.1"/>
    </source>
</evidence>
<dbReference type="Proteomes" id="UP001209878">
    <property type="component" value="Unassembled WGS sequence"/>
</dbReference>
<keyword evidence="1" id="KW-0802">TPR repeat</keyword>
<dbReference type="SUPFAM" id="SSF48452">
    <property type="entry name" value="TPR-like"/>
    <property type="match status" value="1"/>
</dbReference>
<dbReference type="EMBL" id="JAODUO010000773">
    <property type="protein sequence ID" value="KAK2174832.1"/>
    <property type="molecule type" value="Genomic_DNA"/>
</dbReference>
<gene>
    <name evidence="4" type="ORF">NP493_772g02022</name>
</gene>